<feature type="region of interest" description="Disordered" evidence="7">
    <location>
        <begin position="536"/>
        <end position="569"/>
    </location>
</feature>
<reference evidence="10 11" key="1">
    <citation type="submission" date="2017-12" db="EMBL/GenBank/DDBJ databases">
        <title>Sequencing, de novo assembly and annotation of complete genome of a new Thraustochytrid species, strain FCC1311.</title>
        <authorList>
            <person name="Sedici K."/>
            <person name="Godart F."/>
            <person name="Aiese Cigliano R."/>
            <person name="Sanseverino W."/>
            <person name="Barakat M."/>
            <person name="Ortet P."/>
            <person name="Marechal E."/>
            <person name="Cagnac O."/>
            <person name="Amato A."/>
        </authorList>
    </citation>
    <scope>NUCLEOTIDE SEQUENCE [LARGE SCALE GENOMIC DNA]</scope>
</reference>
<feature type="transmembrane region" description="Helical" evidence="8">
    <location>
        <begin position="112"/>
        <end position="133"/>
    </location>
</feature>
<feature type="compositionally biased region" description="Acidic residues" evidence="7">
    <location>
        <begin position="545"/>
        <end position="559"/>
    </location>
</feature>
<feature type="domain" description="Membrane transport protein MMPL" evidence="9">
    <location>
        <begin position="316"/>
        <end position="482"/>
    </location>
</feature>
<feature type="transmembrane region" description="Helical" evidence="8">
    <location>
        <begin position="1051"/>
        <end position="1072"/>
    </location>
</feature>
<keyword evidence="4 8" id="KW-0812">Transmembrane</keyword>
<feature type="domain" description="Membrane transport protein MMPL" evidence="9">
    <location>
        <begin position="1010"/>
        <end position="1221"/>
    </location>
</feature>
<feature type="transmembrane region" description="Helical" evidence="8">
    <location>
        <begin position="1077"/>
        <end position="1096"/>
    </location>
</feature>
<feature type="transmembrane region" description="Helical" evidence="8">
    <location>
        <begin position="1157"/>
        <end position="1179"/>
    </location>
</feature>
<dbReference type="OrthoDB" id="438641at2759"/>
<keyword evidence="6 8" id="KW-0472">Membrane</keyword>
<evidence type="ECO:0000256" key="1">
    <source>
        <dbReference type="ARBA" id="ARBA00004651"/>
    </source>
</evidence>
<dbReference type="SUPFAM" id="SSF82866">
    <property type="entry name" value="Multidrug efflux transporter AcrB transmembrane domain"/>
    <property type="match status" value="2"/>
</dbReference>
<feature type="transmembrane region" description="Helical" evidence="8">
    <location>
        <begin position="375"/>
        <end position="395"/>
    </location>
</feature>
<evidence type="ECO:0000256" key="7">
    <source>
        <dbReference type="SAM" id="MobiDB-lite"/>
    </source>
</evidence>
<dbReference type="EMBL" id="BEYU01000011">
    <property type="protein sequence ID" value="GBG25149.1"/>
    <property type="molecule type" value="Genomic_DNA"/>
</dbReference>
<dbReference type="Gene3D" id="1.20.1640.10">
    <property type="entry name" value="Multidrug efflux transporter AcrB transmembrane domain"/>
    <property type="match status" value="2"/>
</dbReference>
<accession>A0A2R5G4B3</accession>
<comment type="caution">
    <text evidence="10">The sequence shown here is derived from an EMBL/GenBank/DDBJ whole genome shotgun (WGS) entry which is preliminary data.</text>
</comment>
<dbReference type="GO" id="GO:0005886">
    <property type="term" value="C:plasma membrane"/>
    <property type="evidence" value="ECO:0007669"/>
    <property type="project" value="UniProtKB-SubCell"/>
</dbReference>
<proteinExistence type="inferred from homology"/>
<dbReference type="PANTHER" id="PTHR33406:SF6">
    <property type="entry name" value="MEMBRANE PROTEIN YDGH-RELATED"/>
    <property type="match status" value="1"/>
</dbReference>
<evidence type="ECO:0000259" key="9">
    <source>
        <dbReference type="Pfam" id="PF03176"/>
    </source>
</evidence>
<evidence type="ECO:0000256" key="8">
    <source>
        <dbReference type="SAM" id="Phobius"/>
    </source>
</evidence>
<dbReference type="PANTHER" id="PTHR33406">
    <property type="entry name" value="MEMBRANE PROTEIN MJ1562-RELATED"/>
    <property type="match status" value="1"/>
</dbReference>
<dbReference type="InParanoid" id="A0A2R5G4B3"/>
<keyword evidence="5 8" id="KW-1133">Transmembrane helix</keyword>
<evidence type="ECO:0000256" key="5">
    <source>
        <dbReference type="ARBA" id="ARBA00022989"/>
    </source>
</evidence>
<feature type="transmembrane region" description="Helical" evidence="8">
    <location>
        <begin position="1185"/>
        <end position="1213"/>
    </location>
</feature>
<dbReference type="Pfam" id="PF03176">
    <property type="entry name" value="MMPL"/>
    <property type="match status" value="2"/>
</dbReference>
<evidence type="ECO:0000313" key="10">
    <source>
        <dbReference type="EMBL" id="GBG25149.1"/>
    </source>
</evidence>
<feature type="transmembrane region" description="Helical" evidence="8">
    <location>
        <begin position="327"/>
        <end position="355"/>
    </location>
</feature>
<dbReference type="Proteomes" id="UP000241890">
    <property type="component" value="Unassembled WGS sequence"/>
</dbReference>
<evidence type="ECO:0000313" key="11">
    <source>
        <dbReference type="Proteomes" id="UP000241890"/>
    </source>
</evidence>
<evidence type="ECO:0000256" key="6">
    <source>
        <dbReference type="ARBA" id="ARBA00023136"/>
    </source>
</evidence>
<feature type="transmembrane region" description="Helical" evidence="8">
    <location>
        <begin position="1108"/>
        <end position="1136"/>
    </location>
</feature>
<evidence type="ECO:0000256" key="2">
    <source>
        <dbReference type="ARBA" id="ARBA00010157"/>
    </source>
</evidence>
<name>A0A2R5G4B3_9STRA</name>
<dbReference type="InterPro" id="IPR004869">
    <property type="entry name" value="MMPL_dom"/>
</dbReference>
<comment type="subcellular location">
    <subcellularLocation>
        <location evidence="1">Cell membrane</location>
        <topology evidence="1">Multi-pass membrane protein</topology>
    </subcellularLocation>
</comment>
<protein>
    <submittedName>
        <fullName evidence="10">MmpL efflux pump, putative</fullName>
    </submittedName>
</protein>
<organism evidence="10 11">
    <name type="scientific">Hondaea fermentalgiana</name>
    <dbReference type="NCBI Taxonomy" id="2315210"/>
    <lineage>
        <taxon>Eukaryota</taxon>
        <taxon>Sar</taxon>
        <taxon>Stramenopiles</taxon>
        <taxon>Bigyra</taxon>
        <taxon>Labyrinthulomycetes</taxon>
        <taxon>Thraustochytrida</taxon>
        <taxon>Thraustochytriidae</taxon>
        <taxon>Hondaea</taxon>
    </lineage>
</organism>
<dbReference type="InterPro" id="IPR050545">
    <property type="entry name" value="Mycobact_MmpL"/>
</dbReference>
<keyword evidence="11" id="KW-1185">Reference proteome</keyword>
<sequence length="1254" mass="136165">MDTSERPFFLLAEDEERNLLTVEGDGVTTIVERRAELLRGLLCGCISGCFQDLPCCILWRTCRGAPPVDKDNDKALQTVGSSRSEAWHTNPDFSGSWATRKRVWPRGFGPGWVIRTFAPLVLLGWSLILFNGLRHAMDLFGNLNGAVSAPAGSRSALAESAYLYNFKHAAQEDFLTNTMILIEARQGVTGGNATVLTPEIEQFSRTIQSAVTCANAGAGRCENQLDILRAVVRYDGYYMTPPGFVRTSTAPVFVNADASAMIIYIRHNFLHGLSSDIFQFFDEFLKVNGPNPARYLVRYTNEQKLLKIAQNEVVYDFEHADLIGIPFAWVILLWYCGSPAFLVLISLPICILSSFSLSVHWMPAGLALPTFAPSMIVSMAVALNVDYALFMLVRYSEELARGASRNFALDQAMNTAGKTIGVSGSIMLVSNGCLYFVKAETVASLGVALAITNLITIATNVTLLPALLCTAGPMLDTIRTWRRPSISGGVSAVMQQLKRLVCWSLSPCARCFRRVFGSGKRSSAIKILRHQQGEDGANELRIAGDGEDSDERTDDDDDAGVTAGDDRSSYGASRVLDQYFASDDLMASDGAQSRAQYYAAAGEDEVGVANAADRGDPSQPLLHDGVEDQGAISESHGFVSAAGLSGAPSTGSFGALVDGSSTVTSLASGVGGELRISVANDPVLGALGPPISATRTSERDRRRRAHAESSRILSAQSRVWAAIAKLCLAYPRVLIVFILALSAPVCWQIGRFSWTDSQANLVPRHNAYVETVGAILDAGFAAGYLSDYKAIVASPVSDTSKQPLTPDLCFDDNVGLEQLLKVASRFVPEAPVPPPGLDCSFVAAQLPGCEIPSDVLKRMPVAKGVLRNLCAQSCSHACRNELFVSKRFWGRLVNASETLLSITLQYDTMNSRLAGDKARRIKSIIESPALYLGRRYTWEDAGAILSGDLSIASSQRLREANLDDIDLMWRDKFHTMIALNGTTTATQALIRVHPPFQPYNEAAHPWINHMHDAMSAAGFNDKEEDFRFFFGGAAVRLFDQVDQVYTDTPPVMLTAVILTVLGTSVAVFQSLLLGPRLLLTIALTLGLVFGFIVLIFEDLKASPEAAGLYWIVPILGVPIMVGCTLDYDSFVVARIFEMRLASLSTEAAVFAGLQETGHVITIAGIIMTVAFGSMCLSAIPVVQQIGALLVACCLLDTFIVRSLLVPSLMLVAVELNWFPKKMPEVSVTMDMLRTAAASMRRRRRRQENRSSARD</sequence>
<feature type="transmembrane region" description="Helical" evidence="8">
    <location>
        <begin position="443"/>
        <end position="469"/>
    </location>
</feature>
<evidence type="ECO:0000256" key="3">
    <source>
        <dbReference type="ARBA" id="ARBA00022475"/>
    </source>
</evidence>
<keyword evidence="3" id="KW-1003">Cell membrane</keyword>
<gene>
    <name evidence="10" type="ORF">FCC1311_013662</name>
</gene>
<dbReference type="AlphaFoldDB" id="A0A2R5G4B3"/>
<evidence type="ECO:0000256" key="4">
    <source>
        <dbReference type="ARBA" id="ARBA00022692"/>
    </source>
</evidence>
<comment type="similarity">
    <text evidence="2">Belongs to the resistance-nodulation-cell division (RND) (TC 2.A.6) family. MmpL subfamily.</text>
</comment>